<evidence type="ECO:0000313" key="3">
    <source>
        <dbReference type="Proteomes" id="UP001398420"/>
    </source>
</evidence>
<dbReference type="RefSeq" id="WP_087682315.1">
    <property type="nucleotide sequence ID" value="NZ_JBBCRB010000001.1"/>
</dbReference>
<comment type="caution">
    <text evidence="2">The sequence shown here is derived from an EMBL/GenBank/DDBJ whole genome shotgun (WGS) entry which is preliminary data.</text>
</comment>
<gene>
    <name evidence="2" type="ORF">AAF454_13575</name>
</gene>
<keyword evidence="3" id="KW-1185">Reference proteome</keyword>
<reference evidence="2 3" key="1">
    <citation type="submission" date="2024-04" db="EMBL/GenBank/DDBJ databases">
        <authorList>
            <person name="Wu Y.S."/>
            <person name="Zhang L."/>
        </authorList>
    </citation>
    <scope>NUCLEOTIDE SEQUENCE [LARGE SCALE GENOMIC DNA]</scope>
    <source>
        <strain evidence="2 3">KG-01</strain>
    </source>
</reference>
<dbReference type="Pfam" id="PF26154">
    <property type="entry name" value="DUF8042"/>
    <property type="match status" value="1"/>
</dbReference>
<evidence type="ECO:0000259" key="1">
    <source>
        <dbReference type="Pfam" id="PF26154"/>
    </source>
</evidence>
<organism evidence="2 3">
    <name type="scientific">Kurthia gibsonii</name>
    <dbReference type="NCBI Taxonomy" id="33946"/>
    <lineage>
        <taxon>Bacteria</taxon>
        <taxon>Bacillati</taxon>
        <taxon>Bacillota</taxon>
        <taxon>Bacilli</taxon>
        <taxon>Bacillales</taxon>
        <taxon>Caryophanaceae</taxon>
        <taxon>Kurthia</taxon>
    </lineage>
</organism>
<dbReference type="Proteomes" id="UP001398420">
    <property type="component" value="Unassembled WGS sequence"/>
</dbReference>
<feature type="domain" description="DUF8042" evidence="1">
    <location>
        <begin position="7"/>
        <end position="105"/>
    </location>
</feature>
<protein>
    <recommendedName>
        <fullName evidence="1">DUF8042 domain-containing protein</fullName>
    </recommendedName>
</protein>
<dbReference type="EMBL" id="JBCEWA010000012">
    <property type="protein sequence ID" value="MEL5989438.1"/>
    <property type="molecule type" value="Genomic_DNA"/>
</dbReference>
<sequence length="117" mass="13811">MEQIVFETMVNYNEYIERIKLNINPLIESLREEKPEEQLNEVANLIEGLEWLVTVNQKLSELNYENKIDVSSLNQQLQEVVVAIENQDYNLCADILEYDILETIQTYQPYNLEGEIK</sequence>
<dbReference type="InterPro" id="IPR058355">
    <property type="entry name" value="DUF8042"/>
</dbReference>
<proteinExistence type="predicted"/>
<name>A0ABU9LQI9_9BACL</name>
<evidence type="ECO:0000313" key="2">
    <source>
        <dbReference type="EMBL" id="MEL5989438.1"/>
    </source>
</evidence>
<accession>A0ABU9LQI9</accession>